<evidence type="ECO:0000313" key="2">
    <source>
        <dbReference type="Proteomes" id="UP000196710"/>
    </source>
</evidence>
<protein>
    <submittedName>
        <fullName evidence="1">Uncharacterized protein</fullName>
    </submittedName>
</protein>
<organism evidence="1 2">
    <name type="scientific">Acutalibacter muris</name>
    <dbReference type="NCBI Taxonomy" id="1796620"/>
    <lineage>
        <taxon>Bacteria</taxon>
        <taxon>Bacillati</taxon>
        <taxon>Bacillota</taxon>
        <taxon>Clostridia</taxon>
        <taxon>Eubacteriales</taxon>
        <taxon>Acutalibacteraceae</taxon>
        <taxon>Acutalibacter</taxon>
    </lineage>
</organism>
<sequence>MAVSSYIPPLLIAEGHLEVCFLAKRNGGLDYSKPPKKSAVQESARNPLPVSGFFLFPAVEADV</sequence>
<dbReference type="EMBL" id="CP021422">
    <property type="protein sequence ID" value="ASB40116.1"/>
    <property type="molecule type" value="Genomic_DNA"/>
</dbReference>
<reference evidence="2" key="1">
    <citation type="submission" date="2017-05" db="EMBL/GenBank/DDBJ databases">
        <title>Improved OligoMM genomes.</title>
        <authorList>
            <person name="Garzetti D."/>
        </authorList>
    </citation>
    <scope>NUCLEOTIDE SEQUENCE [LARGE SCALE GENOMIC DNA]</scope>
    <source>
        <strain evidence="2">KB18</strain>
    </source>
</reference>
<keyword evidence="2" id="KW-1185">Reference proteome</keyword>
<accession>A0ABN5A061</accession>
<gene>
    <name evidence="1" type="ORF">ADH66_05250</name>
</gene>
<evidence type="ECO:0000313" key="1">
    <source>
        <dbReference type="EMBL" id="ASB40116.1"/>
    </source>
</evidence>
<dbReference type="Proteomes" id="UP000196710">
    <property type="component" value="Chromosome"/>
</dbReference>
<proteinExistence type="predicted"/>
<name>A0ABN5A061_9FIRM</name>